<proteinExistence type="predicted"/>
<comment type="caution">
    <text evidence="1">The sequence shown here is derived from an EMBL/GenBank/DDBJ whole genome shotgun (WGS) entry which is preliminary data.</text>
</comment>
<accession>A0ABS4EW06</accession>
<protein>
    <recommendedName>
        <fullName evidence="3">Peptidase</fullName>
    </recommendedName>
</protein>
<evidence type="ECO:0000313" key="1">
    <source>
        <dbReference type="EMBL" id="MBP1862151.1"/>
    </source>
</evidence>
<gene>
    <name evidence="1" type="ORF">J2Z75_005682</name>
</gene>
<dbReference type="RefSeq" id="WP_209857135.1">
    <property type="nucleotide sequence ID" value="NZ_JAGGJV010000014.1"/>
</dbReference>
<keyword evidence="2" id="KW-1185">Reference proteome</keyword>
<organism evidence="1 2">
    <name type="scientific">Rhizobium herbae</name>
    <dbReference type="NCBI Taxonomy" id="508661"/>
    <lineage>
        <taxon>Bacteria</taxon>
        <taxon>Pseudomonadati</taxon>
        <taxon>Pseudomonadota</taxon>
        <taxon>Alphaproteobacteria</taxon>
        <taxon>Hyphomicrobiales</taxon>
        <taxon>Rhizobiaceae</taxon>
        <taxon>Rhizobium/Agrobacterium group</taxon>
        <taxon>Rhizobium</taxon>
    </lineage>
</organism>
<dbReference type="Proteomes" id="UP000823786">
    <property type="component" value="Unassembled WGS sequence"/>
</dbReference>
<evidence type="ECO:0000313" key="2">
    <source>
        <dbReference type="Proteomes" id="UP000823786"/>
    </source>
</evidence>
<reference evidence="1 2" key="1">
    <citation type="submission" date="2021-03" db="EMBL/GenBank/DDBJ databases">
        <title>Genomic Encyclopedia of Type Strains, Phase IV (KMG-IV): sequencing the most valuable type-strain genomes for metagenomic binning, comparative biology and taxonomic classification.</title>
        <authorList>
            <person name="Goeker M."/>
        </authorList>
    </citation>
    <scope>NUCLEOTIDE SEQUENCE [LARGE SCALE GENOMIC DNA]</scope>
    <source>
        <strain evidence="1 2">DSM 26427</strain>
    </source>
</reference>
<name>A0ABS4EW06_9HYPH</name>
<evidence type="ECO:0008006" key="3">
    <source>
        <dbReference type="Google" id="ProtNLM"/>
    </source>
</evidence>
<sequence>MTKTARIEVFRTGTFTPMEGPAISYSAADLKAVADAYDEATAPAPIVVGHPTTDAPAFGWAKSFDFDAATGILHATVGEIAPAFSEAVKAGHYKKVSLQFHRPEGVANPVPGTWYPKHIGFLGGMAPAVTGLKNVAFSGDATDSVTFSASFGERGFEQTSSLLRMLREFLIEKFGMEDADKALPSYQLEWLNDATISNPPARPAFSTPAPAPTKENDLTLQTDPAFAAREADFTTREANLKEREQKIAHADNVSFAETLVTEGKIIPASKDKIVAFLDAVPIETSVSFAAGEAAVPLAQAFRTILSEQPKVISFGRTELPAPGSEAGSASFASDGKPVDAEQLDIHARAIAHQLQHPGMAFLDAVRAVS</sequence>
<dbReference type="EMBL" id="JAGGJV010000014">
    <property type="protein sequence ID" value="MBP1862151.1"/>
    <property type="molecule type" value="Genomic_DNA"/>
</dbReference>